<evidence type="ECO:0000256" key="7">
    <source>
        <dbReference type="ARBA" id="ARBA00023237"/>
    </source>
</evidence>
<proteinExistence type="inferred from homology"/>
<reference evidence="13 14" key="1">
    <citation type="submission" date="2019-11" db="EMBL/GenBank/DDBJ databases">
        <title>Pedobacter sp. HMF7056 Genome sequencing and assembly.</title>
        <authorList>
            <person name="Kang H."/>
            <person name="Kim H."/>
            <person name="Joh K."/>
        </authorList>
    </citation>
    <scope>NUCLEOTIDE SEQUENCE [LARGE SCALE GENOMIC DNA]</scope>
    <source>
        <strain evidence="13 14">HMF7056</strain>
    </source>
</reference>
<evidence type="ECO:0000313" key="13">
    <source>
        <dbReference type="EMBL" id="MXV15392.1"/>
    </source>
</evidence>
<feature type="domain" description="TonB-dependent receptor plug" evidence="12">
    <location>
        <begin position="114"/>
        <end position="231"/>
    </location>
</feature>
<evidence type="ECO:0000313" key="14">
    <source>
        <dbReference type="Proteomes" id="UP000451233"/>
    </source>
</evidence>
<dbReference type="EMBL" id="WVHS01000002">
    <property type="protein sequence ID" value="MXV15392.1"/>
    <property type="molecule type" value="Genomic_DNA"/>
</dbReference>
<accession>A0A7K1XWK7</accession>
<dbReference type="RefSeq" id="WP_160906392.1">
    <property type="nucleotide sequence ID" value="NZ_WVHS01000002.1"/>
</dbReference>
<dbReference type="InterPro" id="IPR000531">
    <property type="entry name" value="Beta-barrel_TonB"/>
</dbReference>
<dbReference type="Pfam" id="PF00593">
    <property type="entry name" value="TonB_dep_Rec_b-barrel"/>
    <property type="match status" value="1"/>
</dbReference>
<dbReference type="AlphaFoldDB" id="A0A7K1XWK7"/>
<comment type="subcellular location">
    <subcellularLocation>
        <location evidence="1 8">Cell outer membrane</location>
        <topology evidence="1 8">Multi-pass membrane protein</topology>
    </subcellularLocation>
</comment>
<keyword evidence="6 8" id="KW-0472">Membrane</keyword>
<dbReference type="NCBIfam" id="TIGR04056">
    <property type="entry name" value="OMP_RagA_SusC"/>
    <property type="match status" value="1"/>
</dbReference>
<dbReference type="PROSITE" id="PS52016">
    <property type="entry name" value="TONB_DEPENDENT_REC_3"/>
    <property type="match status" value="1"/>
</dbReference>
<evidence type="ECO:0000256" key="4">
    <source>
        <dbReference type="ARBA" id="ARBA00022692"/>
    </source>
</evidence>
<dbReference type="InterPro" id="IPR008969">
    <property type="entry name" value="CarboxyPept-like_regulatory"/>
</dbReference>
<evidence type="ECO:0000256" key="9">
    <source>
        <dbReference type="RuleBase" id="RU003357"/>
    </source>
</evidence>
<dbReference type="SUPFAM" id="SSF56935">
    <property type="entry name" value="Porins"/>
    <property type="match status" value="1"/>
</dbReference>
<keyword evidence="14" id="KW-1185">Reference proteome</keyword>
<dbReference type="InterPro" id="IPR036942">
    <property type="entry name" value="Beta-barrel_TonB_sf"/>
</dbReference>
<gene>
    <name evidence="13" type="ORF">GS398_08770</name>
</gene>
<dbReference type="Pfam" id="PF13715">
    <property type="entry name" value="CarbopepD_reg_2"/>
    <property type="match status" value="1"/>
</dbReference>
<dbReference type="NCBIfam" id="TIGR04057">
    <property type="entry name" value="SusC_RagA_signa"/>
    <property type="match status" value="1"/>
</dbReference>
<dbReference type="InterPro" id="IPR023997">
    <property type="entry name" value="TonB-dep_OMP_SusC/RagA_CS"/>
</dbReference>
<evidence type="ECO:0000256" key="10">
    <source>
        <dbReference type="SAM" id="SignalP"/>
    </source>
</evidence>
<dbReference type="Proteomes" id="UP000451233">
    <property type="component" value="Unassembled WGS sequence"/>
</dbReference>
<dbReference type="Pfam" id="PF07715">
    <property type="entry name" value="Plug"/>
    <property type="match status" value="1"/>
</dbReference>
<dbReference type="Gene3D" id="2.60.40.1120">
    <property type="entry name" value="Carboxypeptidase-like, regulatory domain"/>
    <property type="match status" value="1"/>
</dbReference>
<dbReference type="GO" id="GO:0009279">
    <property type="term" value="C:cell outer membrane"/>
    <property type="evidence" value="ECO:0007669"/>
    <property type="project" value="UniProtKB-SubCell"/>
</dbReference>
<dbReference type="InterPro" id="IPR012910">
    <property type="entry name" value="Plug_dom"/>
</dbReference>
<keyword evidence="7 8" id="KW-0998">Cell outer membrane</keyword>
<feature type="chain" id="PRO_5029531760" evidence="10">
    <location>
        <begin position="22"/>
        <end position="1006"/>
    </location>
</feature>
<evidence type="ECO:0000259" key="11">
    <source>
        <dbReference type="Pfam" id="PF00593"/>
    </source>
</evidence>
<keyword evidence="4 8" id="KW-0812">Transmembrane</keyword>
<dbReference type="InterPro" id="IPR037066">
    <property type="entry name" value="Plug_dom_sf"/>
</dbReference>
<name>A0A7K1XWK7_9SPHI</name>
<protein>
    <submittedName>
        <fullName evidence="13">SusC/RagA family TonB-linked outer membrane protein</fullName>
    </submittedName>
</protein>
<evidence type="ECO:0000256" key="3">
    <source>
        <dbReference type="ARBA" id="ARBA00022452"/>
    </source>
</evidence>
<dbReference type="InterPro" id="IPR023996">
    <property type="entry name" value="TonB-dep_OMP_SusC/RagA"/>
</dbReference>
<evidence type="ECO:0000259" key="12">
    <source>
        <dbReference type="Pfam" id="PF07715"/>
    </source>
</evidence>
<dbReference type="Gene3D" id="2.40.170.20">
    <property type="entry name" value="TonB-dependent receptor, beta-barrel domain"/>
    <property type="match status" value="1"/>
</dbReference>
<dbReference type="InterPro" id="IPR039426">
    <property type="entry name" value="TonB-dep_rcpt-like"/>
</dbReference>
<evidence type="ECO:0000256" key="1">
    <source>
        <dbReference type="ARBA" id="ARBA00004571"/>
    </source>
</evidence>
<evidence type="ECO:0000256" key="6">
    <source>
        <dbReference type="ARBA" id="ARBA00023136"/>
    </source>
</evidence>
<evidence type="ECO:0000256" key="8">
    <source>
        <dbReference type="PROSITE-ProRule" id="PRU01360"/>
    </source>
</evidence>
<feature type="signal peptide" evidence="10">
    <location>
        <begin position="1"/>
        <end position="21"/>
    </location>
</feature>
<keyword evidence="10" id="KW-0732">Signal</keyword>
<organism evidence="13 14">
    <name type="scientific">Hufsiella ginkgonis</name>
    <dbReference type="NCBI Taxonomy" id="2695274"/>
    <lineage>
        <taxon>Bacteria</taxon>
        <taxon>Pseudomonadati</taxon>
        <taxon>Bacteroidota</taxon>
        <taxon>Sphingobacteriia</taxon>
        <taxon>Sphingobacteriales</taxon>
        <taxon>Sphingobacteriaceae</taxon>
        <taxon>Hufsiella</taxon>
    </lineage>
</organism>
<dbReference type="SUPFAM" id="SSF49464">
    <property type="entry name" value="Carboxypeptidase regulatory domain-like"/>
    <property type="match status" value="1"/>
</dbReference>
<dbReference type="Gene3D" id="2.170.130.10">
    <property type="entry name" value="TonB-dependent receptor, plug domain"/>
    <property type="match status" value="1"/>
</dbReference>
<keyword evidence="5 9" id="KW-0798">TonB box</keyword>
<comment type="caution">
    <text evidence="13">The sequence shown here is derived from an EMBL/GenBank/DDBJ whole genome shotgun (WGS) entry which is preliminary data.</text>
</comment>
<evidence type="ECO:0000256" key="5">
    <source>
        <dbReference type="ARBA" id="ARBA00023077"/>
    </source>
</evidence>
<comment type="similarity">
    <text evidence="8 9">Belongs to the TonB-dependent receptor family.</text>
</comment>
<feature type="domain" description="TonB-dependent receptor-like beta-barrel" evidence="11">
    <location>
        <begin position="414"/>
        <end position="868"/>
    </location>
</feature>
<keyword evidence="3 8" id="KW-1134">Transmembrane beta strand</keyword>
<sequence>MKKELLKWCLLFVCVISQAYAQNRTVTGVVTDKADGTSLPGVSVVVKGTKVGTQTSVDGRYSIVVATGQSLTFTYLGYTTQTLPATGASVNVALDPDARQLSEVVVTGYGVQRKREVGGAIAKISGEDFQNAPIASFDKAIQGRAAGVVVQANNGIPGGAVNVQIRGVGSFSAGTQPLYIVDGVQLNGATNSGFTQSNSLAAINSNDIESIEILKDAASGAIYGAQAANGVVLITTKKGKNGRTKFDLNYYTGRADVIKQYDVLNTQDYVKLRLEAVQNANPTATATAVRNSVLGEIGQATTLTDADIAALPSYNWQDEAFRTGVVSNYELSTSGGNDKTTFFLSSSYNTQDAIMTKADFKRGTFKLSLDHKVSSKFSVNANLNLSSFKQKAPFSISGSTIGNPAFSSSLILPFNPVYNQDGTFFGMPGSGQTFRGVLNQNIVATNEYNISNQRTNNLIGSFSGTYKFMPELSLKSFYSLDYRMLTGKNFRDPRTQDGYNRKGYGEVLADYNTNFMTTQTLNYSKVINTDHKLDALVGFEYRSDMNEGTYGFGDGYPTPQFTNLGAAGNALDVDEYSTGYKRVGYFSRVNYSFKGKYIINGILRYDGSSRFGSDNLFGWFPGVSLVWNISDEPFLKAPWINDIKLRASYGQAGNDRISNFASRSLFSSSGVYNGSPGIAQSSLGNVNLQWEKATTYDLGVDYSIVNNRISGSFGVFLKRSSNLLLGQPLLGTSGFTSITTNVGSMDNKGIEIELNTTNLEFKGFKWVTNFNFTYIKNEIKKLYGGLSQLPSDPSVRVGWDYGAIFLAEYAGVNPATGRPLFYDINGNYTYSPTAADRKYVGSTFPKYTGGLNNTFSYKGFDLDFLFQYQYGRKQTDDQERFISELSQRALNTTYDLYNRRWTTPGQITDVPRAYSGGIEPQGVSALSGNRFYKKTDYIRLKQIQIAYLLPKNLATKLKVNSARVYANGTNLFTYDDWGGYDPEFFNSPLGIIPQSKNFTFGLQVGF</sequence>
<evidence type="ECO:0000256" key="2">
    <source>
        <dbReference type="ARBA" id="ARBA00022448"/>
    </source>
</evidence>
<keyword evidence="2 8" id="KW-0813">Transport</keyword>